<dbReference type="RefSeq" id="WP_283427287.1">
    <property type="nucleotide sequence ID" value="NZ_FXTY01000007.1"/>
</dbReference>
<accession>A0ABY1PBX4</accession>
<dbReference type="InterPro" id="IPR027417">
    <property type="entry name" value="P-loop_NTPase"/>
</dbReference>
<evidence type="ECO:0000256" key="4">
    <source>
        <dbReference type="ARBA" id="ARBA00023134"/>
    </source>
</evidence>
<sequence length="319" mass="34581">MSVQDVDIVVEHTPRKPRIALMGEFSAGKSTLMNLLLGCDPMPVRITATRVPPVWVSHGPRSASLVGEDGTVKQFDGDDLSAAPMDGCDLIRFSMDSDILNLCDLIDIPGISDPNLKHETWLTLMEDVDCVIWCTHATQAWRQSEAALWEQVSQQIKGPNHLVVTQFDKLRSERDQRRVMARLQAEAGDVFDDIIPISTLEAINAGMDETAWRNSGGAALIERLVAMLVDETGVAAAAQGNVNAVGLEESQASPPSAVTTLSKTSDTPCATAEAPSVANDAQKKVVPRRVRPQTPNPERPSSDELQEEPLQFFGGAGEF</sequence>
<dbReference type="SUPFAM" id="SSF52540">
    <property type="entry name" value="P-loop containing nucleoside triphosphate hydrolases"/>
    <property type="match status" value="1"/>
</dbReference>
<reference evidence="8 9" key="1">
    <citation type="submission" date="2017-05" db="EMBL/GenBank/DDBJ databases">
        <authorList>
            <person name="Varghese N."/>
            <person name="Submissions S."/>
        </authorList>
    </citation>
    <scope>NUCLEOTIDE SEQUENCE [LARGE SCALE GENOMIC DNA]</scope>
    <source>
        <strain evidence="8 9">DSM 29734</strain>
    </source>
</reference>
<keyword evidence="9" id="KW-1185">Reference proteome</keyword>
<keyword evidence="5" id="KW-0472">Membrane</keyword>
<protein>
    <submittedName>
        <fullName evidence="8">Dynamin family protein</fullName>
    </submittedName>
</protein>
<evidence type="ECO:0000256" key="2">
    <source>
        <dbReference type="ARBA" id="ARBA00022741"/>
    </source>
</evidence>
<dbReference type="InterPro" id="IPR045063">
    <property type="entry name" value="Dynamin_N"/>
</dbReference>
<feature type="compositionally biased region" description="Polar residues" evidence="6">
    <location>
        <begin position="250"/>
        <end position="268"/>
    </location>
</feature>
<evidence type="ECO:0000256" key="5">
    <source>
        <dbReference type="ARBA" id="ARBA00023136"/>
    </source>
</evidence>
<dbReference type="InterPro" id="IPR027094">
    <property type="entry name" value="Mitofusin_fam"/>
</dbReference>
<keyword evidence="3" id="KW-0378">Hydrolase</keyword>
<feature type="region of interest" description="Disordered" evidence="6">
    <location>
        <begin position="247"/>
        <end position="319"/>
    </location>
</feature>
<evidence type="ECO:0000256" key="1">
    <source>
        <dbReference type="ARBA" id="ARBA00004370"/>
    </source>
</evidence>
<comment type="subcellular location">
    <subcellularLocation>
        <location evidence="1">Membrane</location>
    </subcellularLocation>
</comment>
<evidence type="ECO:0000256" key="6">
    <source>
        <dbReference type="SAM" id="MobiDB-lite"/>
    </source>
</evidence>
<dbReference type="EMBL" id="FXTY01000007">
    <property type="protein sequence ID" value="SMP31026.1"/>
    <property type="molecule type" value="Genomic_DNA"/>
</dbReference>
<comment type="caution">
    <text evidence="8">The sequence shown here is derived from an EMBL/GenBank/DDBJ whole genome shotgun (WGS) entry which is preliminary data.</text>
</comment>
<keyword evidence="2" id="KW-0547">Nucleotide-binding</keyword>
<evidence type="ECO:0000313" key="9">
    <source>
        <dbReference type="Proteomes" id="UP001157961"/>
    </source>
</evidence>
<dbReference type="Proteomes" id="UP001157961">
    <property type="component" value="Unassembled WGS sequence"/>
</dbReference>
<dbReference type="PANTHER" id="PTHR10465:SF0">
    <property type="entry name" value="SARCALUMENIN"/>
    <property type="match status" value="1"/>
</dbReference>
<dbReference type="PANTHER" id="PTHR10465">
    <property type="entry name" value="TRANSMEMBRANE GTPASE FZO1"/>
    <property type="match status" value="1"/>
</dbReference>
<evidence type="ECO:0000259" key="7">
    <source>
        <dbReference type="Pfam" id="PF00350"/>
    </source>
</evidence>
<gene>
    <name evidence="8" type="ORF">SAMN06265373_107188</name>
</gene>
<proteinExistence type="predicted"/>
<feature type="domain" description="Dynamin N-terminal" evidence="7">
    <location>
        <begin position="19"/>
        <end position="165"/>
    </location>
</feature>
<evidence type="ECO:0000256" key="3">
    <source>
        <dbReference type="ARBA" id="ARBA00022801"/>
    </source>
</evidence>
<dbReference type="Gene3D" id="3.40.50.300">
    <property type="entry name" value="P-loop containing nucleotide triphosphate hydrolases"/>
    <property type="match status" value="1"/>
</dbReference>
<name>A0ABY1PBX4_9RHOB</name>
<dbReference type="Pfam" id="PF00350">
    <property type="entry name" value="Dynamin_N"/>
    <property type="match status" value="1"/>
</dbReference>
<keyword evidence="4" id="KW-0342">GTP-binding</keyword>
<organism evidence="8 9">
    <name type="scientific">Shimia sagamensis</name>
    <dbReference type="NCBI Taxonomy" id="1566352"/>
    <lineage>
        <taxon>Bacteria</taxon>
        <taxon>Pseudomonadati</taxon>
        <taxon>Pseudomonadota</taxon>
        <taxon>Alphaproteobacteria</taxon>
        <taxon>Rhodobacterales</taxon>
        <taxon>Roseobacteraceae</taxon>
    </lineage>
</organism>
<evidence type="ECO:0000313" key="8">
    <source>
        <dbReference type="EMBL" id="SMP31026.1"/>
    </source>
</evidence>